<gene>
    <name evidence="2" type="ORF">FB562_0577</name>
</gene>
<dbReference type="RefSeq" id="WP_141879752.1">
    <property type="nucleotide sequence ID" value="NZ_VFOM01000001.1"/>
</dbReference>
<keyword evidence="3" id="KW-1185">Reference proteome</keyword>
<protein>
    <recommendedName>
        <fullName evidence="4">DNA polymerase III subunit gamma/tau</fullName>
    </recommendedName>
</protein>
<feature type="transmembrane region" description="Helical" evidence="1">
    <location>
        <begin position="111"/>
        <end position="130"/>
    </location>
</feature>
<sequence>MSRHPDDDDEALRWDGDEVDHIAARPDTATAATADAIAPATGSALLVVYGIFAGAYLLFVVGWIIAVGQSSVSLGNLFFEIMYQFGEFLAIASPAIWLGTVLLLTRGARPVWRILWLLLGLVLVAPWPFILGAAS</sequence>
<keyword evidence="1" id="KW-0472">Membrane</keyword>
<reference evidence="2 3" key="1">
    <citation type="submission" date="2019-06" db="EMBL/GenBank/DDBJ databases">
        <title>Sequencing the genomes of 1000 actinobacteria strains.</title>
        <authorList>
            <person name="Klenk H.-P."/>
        </authorList>
    </citation>
    <scope>NUCLEOTIDE SEQUENCE [LARGE SCALE GENOMIC DNA]</scope>
    <source>
        <strain evidence="2 3">DSM 26477</strain>
    </source>
</reference>
<evidence type="ECO:0000313" key="3">
    <source>
        <dbReference type="Proteomes" id="UP000317998"/>
    </source>
</evidence>
<evidence type="ECO:0008006" key="4">
    <source>
        <dbReference type="Google" id="ProtNLM"/>
    </source>
</evidence>
<accession>A0A542YHR1</accession>
<dbReference type="EMBL" id="VFOM01000001">
    <property type="protein sequence ID" value="TQL47514.1"/>
    <property type="molecule type" value="Genomic_DNA"/>
</dbReference>
<evidence type="ECO:0000313" key="2">
    <source>
        <dbReference type="EMBL" id="TQL47514.1"/>
    </source>
</evidence>
<keyword evidence="1" id="KW-1133">Transmembrane helix</keyword>
<dbReference type="OrthoDB" id="4981704at2"/>
<keyword evidence="1" id="KW-0812">Transmembrane</keyword>
<name>A0A542YHR1_9MICO</name>
<dbReference type="Proteomes" id="UP000317998">
    <property type="component" value="Unassembled WGS sequence"/>
</dbReference>
<evidence type="ECO:0000256" key="1">
    <source>
        <dbReference type="SAM" id="Phobius"/>
    </source>
</evidence>
<proteinExistence type="predicted"/>
<dbReference type="AlphaFoldDB" id="A0A542YHR1"/>
<feature type="transmembrane region" description="Helical" evidence="1">
    <location>
        <begin position="44"/>
        <end position="65"/>
    </location>
</feature>
<organism evidence="2 3">
    <name type="scientific">Homoserinimonas aerilata</name>
    <dbReference type="NCBI Taxonomy" id="1162970"/>
    <lineage>
        <taxon>Bacteria</taxon>
        <taxon>Bacillati</taxon>
        <taxon>Actinomycetota</taxon>
        <taxon>Actinomycetes</taxon>
        <taxon>Micrococcales</taxon>
        <taxon>Microbacteriaceae</taxon>
        <taxon>Homoserinimonas</taxon>
    </lineage>
</organism>
<comment type="caution">
    <text evidence="2">The sequence shown here is derived from an EMBL/GenBank/DDBJ whole genome shotgun (WGS) entry which is preliminary data.</text>
</comment>
<feature type="transmembrane region" description="Helical" evidence="1">
    <location>
        <begin position="85"/>
        <end position="104"/>
    </location>
</feature>